<comment type="caution">
    <text evidence="1">The sequence shown here is derived from an EMBL/GenBank/DDBJ whole genome shotgun (WGS) entry which is preliminary data.</text>
</comment>
<reference evidence="1" key="1">
    <citation type="journal article" date="2015" name="Nature">
        <title>Complex archaea that bridge the gap between prokaryotes and eukaryotes.</title>
        <authorList>
            <person name="Spang A."/>
            <person name="Saw J.H."/>
            <person name="Jorgensen S.L."/>
            <person name="Zaremba-Niedzwiedzka K."/>
            <person name="Martijn J."/>
            <person name="Lind A.E."/>
            <person name="van Eijk R."/>
            <person name="Schleper C."/>
            <person name="Guy L."/>
            <person name="Ettema T.J."/>
        </authorList>
    </citation>
    <scope>NUCLEOTIDE SEQUENCE</scope>
</reference>
<organism evidence="1">
    <name type="scientific">marine sediment metagenome</name>
    <dbReference type="NCBI Taxonomy" id="412755"/>
    <lineage>
        <taxon>unclassified sequences</taxon>
        <taxon>metagenomes</taxon>
        <taxon>ecological metagenomes</taxon>
    </lineage>
</organism>
<proteinExistence type="predicted"/>
<evidence type="ECO:0000313" key="1">
    <source>
        <dbReference type="EMBL" id="KKK68768.1"/>
    </source>
</evidence>
<accession>A0A0F8XIM6</accession>
<protein>
    <submittedName>
        <fullName evidence="1">Uncharacterized protein</fullName>
    </submittedName>
</protein>
<sequence length="148" mass="15229">MNLSTLFGGSGETGGGVGASAGISAIGGLAQIFGGIGAQRQSSQNARLLKRLGLLNAEEDRRAGRALQSAQIAASTTPDFGSALDIQLDDAVETEIGVLRREFGFDAQAEVAEAQGRSALISSLIRGSSTILGGFQRDLAQNPKQRTP</sequence>
<dbReference type="EMBL" id="LAZR01058977">
    <property type="protein sequence ID" value="KKK68768.1"/>
    <property type="molecule type" value="Genomic_DNA"/>
</dbReference>
<name>A0A0F8XIM6_9ZZZZ</name>
<gene>
    <name evidence="1" type="ORF">LCGC14_2940720</name>
</gene>
<dbReference type="AlphaFoldDB" id="A0A0F8XIM6"/>